<dbReference type="InterPro" id="IPR057601">
    <property type="entry name" value="Oar-like_b-barrel"/>
</dbReference>
<organism evidence="6 7">
    <name type="scientific">Alloacidobacterium dinghuense</name>
    <dbReference type="NCBI Taxonomy" id="2763107"/>
    <lineage>
        <taxon>Bacteria</taxon>
        <taxon>Pseudomonadati</taxon>
        <taxon>Acidobacteriota</taxon>
        <taxon>Terriglobia</taxon>
        <taxon>Terriglobales</taxon>
        <taxon>Acidobacteriaceae</taxon>
        <taxon>Alloacidobacterium</taxon>
    </lineage>
</organism>
<dbReference type="Proteomes" id="UP000515312">
    <property type="component" value="Chromosome"/>
</dbReference>
<keyword evidence="6" id="KW-0121">Carboxypeptidase</keyword>
<comment type="subcellular location">
    <subcellularLocation>
        <location evidence="1">Cell outer membrane</location>
    </subcellularLocation>
</comment>
<dbReference type="Gene3D" id="2.40.170.20">
    <property type="entry name" value="TonB-dependent receptor, beta-barrel domain"/>
    <property type="match status" value="1"/>
</dbReference>
<dbReference type="GO" id="GO:0009279">
    <property type="term" value="C:cell outer membrane"/>
    <property type="evidence" value="ECO:0007669"/>
    <property type="project" value="UniProtKB-SubCell"/>
</dbReference>
<keyword evidence="6" id="KW-0378">Hydrolase</keyword>
<name>A0A7G8BN63_9BACT</name>
<evidence type="ECO:0000256" key="4">
    <source>
        <dbReference type="SAM" id="SignalP"/>
    </source>
</evidence>
<dbReference type="RefSeq" id="WP_186745778.1">
    <property type="nucleotide sequence ID" value="NZ_CP060394.1"/>
</dbReference>
<accession>A0A7G8BN63</accession>
<reference evidence="6 7" key="1">
    <citation type="submission" date="2020-08" db="EMBL/GenBank/DDBJ databases">
        <title>Edaphobacter telluris sp. nov. and Acidobacterium dinghuensis sp. nov., two acidobacteria isolated from forest soil.</title>
        <authorList>
            <person name="Fu J."/>
            <person name="Qiu L."/>
        </authorList>
    </citation>
    <scope>NUCLEOTIDE SEQUENCE [LARGE SCALE GENOMIC DNA]</scope>
    <source>
        <strain evidence="6">4Y35</strain>
    </source>
</reference>
<evidence type="ECO:0000256" key="1">
    <source>
        <dbReference type="ARBA" id="ARBA00004442"/>
    </source>
</evidence>
<feature type="domain" description="TonB-dependent transporter Oar-like beta-barrel" evidence="5">
    <location>
        <begin position="253"/>
        <end position="1149"/>
    </location>
</feature>
<feature type="signal peptide" evidence="4">
    <location>
        <begin position="1"/>
        <end position="35"/>
    </location>
</feature>
<keyword evidence="7" id="KW-1185">Reference proteome</keyword>
<keyword evidence="2" id="KW-0472">Membrane</keyword>
<dbReference type="Pfam" id="PF13620">
    <property type="entry name" value="CarboxypepD_reg"/>
    <property type="match status" value="1"/>
</dbReference>
<dbReference type="InterPro" id="IPR008969">
    <property type="entry name" value="CarboxyPept-like_regulatory"/>
</dbReference>
<dbReference type="GO" id="GO:0004180">
    <property type="term" value="F:carboxypeptidase activity"/>
    <property type="evidence" value="ECO:0007669"/>
    <property type="project" value="UniProtKB-KW"/>
</dbReference>
<keyword evidence="6" id="KW-0645">Protease</keyword>
<sequence>MNVHRSIPRSSFLGTGLAALGLIAFLLFNLPFAHAAGPTGKIVGTVIDNTGAAVPDANVSIINEGTNETRTARSGDAGEFSFPVLPVGNYTVRVTKDGFRTFEQKGIILQVDQNVTVPVSLLVGAVGETVEVNGTAAAINLTDATISHVVDEERIVDLPLNGRDSLQLQYIMPGVSYDNDNVAHGQGQHEGVVVNGNRPGSNYYLLDGVDMTDSYLSVAPTFPAPDALQEFDIQTSNFTAQYGRSSGGIVNAATKAGTNQWHGDAFEFFRNDVLNAHNFFDVPGAKKPSFKLNQFGGTIGGPIQKNKTFIFGYYQGTRQRKDTTTTTGTVLTDLERPDLNPAGDANFSDCGGPGIPCPADPRTITVANPSGSPFPGNVIPASRIDPTAVNFIKALLPRQNASSNGVPTYIFAAPSAPNLDDDNQNQFAVRVDHNFNPTNTVFARYFFNQDRATGLGFDNFPGGKHYKNFRNQNVAIDYTHTFSPNLLNTAVFGFTRLSHTRGPSQNLGWASYGGPASQGTKGFTEIYSNVSGSINGGGDGTFTQNRQTWQYTDYLSWVNGKHIMAFGGDYRKESVNRVEDYYTDPNFSFNGSFTGNSLSDLLLGLPDSFDLQTEVISQLRHGAFDLYASDNYKVLPNVTIDAGLRWEPFLPPVDQYNDQICWDPTFTAKSTYYPTAPPGLLFPGPPVGSSSLGKGDSGCSRQLIPTRWKNFAPRIGINWDPTKAGKTSVSASYGLFWDQARLIAYNRFSTAQPFDANSAVNNPGSPANNYAPSLTGDSVYTNTGLVNPYPFIIPRAPEQRAAFSPSFGGFWPTYSTEDVLAPNYNNGYTQEWNFTVQQQFHDDYTLSVSYIGNHGTHLYISREYNYALASSYVINPALTAEQNLSANLSALGAPDGTRRRLSDVTCNGIPCFGNFEEEDPAAWSNFNSLQVTINRRMQRGLTFLASYVFAKYLDIVSYGAEGGTGPRDPENFSLSYGPSDMNVKHRFVASYIWQIPKAQAFHGFTNALLNGWSIQGIATVQTGAPYSINSNQDRAARGIGNDTADLVPGESPNISNRSRREYFNTAAFINAAPNTFGSTGRNFLTGPGLVNFDTSFFKEFPISERFGKIEFRTEFFNTFNHPNFYNPDNTVGDGTFGQFTSSRDPRFIQFALKYLF</sequence>
<evidence type="ECO:0000313" key="7">
    <source>
        <dbReference type="Proteomes" id="UP000515312"/>
    </source>
</evidence>
<dbReference type="EMBL" id="CP060394">
    <property type="protein sequence ID" value="QNI33983.1"/>
    <property type="molecule type" value="Genomic_DNA"/>
</dbReference>
<dbReference type="InterPro" id="IPR006311">
    <property type="entry name" value="TAT_signal"/>
</dbReference>
<dbReference type="InterPro" id="IPR036942">
    <property type="entry name" value="Beta-barrel_TonB_sf"/>
</dbReference>
<keyword evidence="3" id="KW-0998">Cell outer membrane</keyword>
<dbReference type="SUPFAM" id="SSF56935">
    <property type="entry name" value="Porins"/>
    <property type="match status" value="1"/>
</dbReference>
<feature type="chain" id="PRO_5028857947" evidence="4">
    <location>
        <begin position="36"/>
        <end position="1156"/>
    </location>
</feature>
<evidence type="ECO:0000256" key="2">
    <source>
        <dbReference type="ARBA" id="ARBA00023136"/>
    </source>
</evidence>
<dbReference type="KEGG" id="adin:H7849_08780"/>
<evidence type="ECO:0000256" key="3">
    <source>
        <dbReference type="ARBA" id="ARBA00023237"/>
    </source>
</evidence>
<dbReference type="Gene3D" id="2.170.130.10">
    <property type="entry name" value="TonB-dependent receptor, plug domain"/>
    <property type="match status" value="1"/>
</dbReference>
<dbReference type="Pfam" id="PF25183">
    <property type="entry name" value="OMP_b-brl_4"/>
    <property type="match status" value="1"/>
</dbReference>
<evidence type="ECO:0000313" key="6">
    <source>
        <dbReference type="EMBL" id="QNI33983.1"/>
    </source>
</evidence>
<dbReference type="AlphaFoldDB" id="A0A7G8BN63"/>
<proteinExistence type="predicted"/>
<dbReference type="PROSITE" id="PS51318">
    <property type="entry name" value="TAT"/>
    <property type="match status" value="1"/>
</dbReference>
<evidence type="ECO:0000259" key="5">
    <source>
        <dbReference type="Pfam" id="PF25183"/>
    </source>
</evidence>
<gene>
    <name evidence="6" type="ORF">H7849_08780</name>
</gene>
<dbReference type="SUPFAM" id="SSF49464">
    <property type="entry name" value="Carboxypeptidase regulatory domain-like"/>
    <property type="match status" value="1"/>
</dbReference>
<keyword evidence="4" id="KW-0732">Signal</keyword>
<dbReference type="Gene3D" id="2.60.40.1120">
    <property type="entry name" value="Carboxypeptidase-like, regulatory domain"/>
    <property type="match status" value="1"/>
</dbReference>
<dbReference type="InterPro" id="IPR037066">
    <property type="entry name" value="Plug_dom_sf"/>
</dbReference>
<protein>
    <submittedName>
        <fullName evidence="6">Carboxypeptidase regulatory-like domain-containing protein</fullName>
    </submittedName>
</protein>